<evidence type="ECO:0000313" key="5">
    <source>
        <dbReference type="RefSeq" id="XP_014054488.1"/>
    </source>
</evidence>
<evidence type="ECO:0000313" key="4">
    <source>
        <dbReference type="Proteomes" id="UP001652741"/>
    </source>
</evidence>
<dbReference type="GeneTree" id="ENSGT00940000154615"/>
<feature type="domain" description="Fibrinogen C-terminal" evidence="3">
    <location>
        <begin position="21"/>
        <end position="237"/>
    </location>
</feature>
<sequence length="237" mass="27052">MMAHMLAVLLLAVVAVHSAPRCDINLDADCNEVYNISQASGVYPIYPFLTPVQVYCDMNTDGGKWTVIQRRIDGSLNFYRRWNQYKVGFGNPEGEYWLGLENIHLLTKRRKYELRVDMEDFEGNSVFAMYSSFYLDSEADGYKLHVTGFTNGGAGDSLAYHSGSMFSTFDKDQDTWSDNCAATYYGAFWYGSCHHANINGEYLWGTTKHFATSVNWNHWKGYHYSLKGVSMKIRPVP</sequence>
<dbReference type="NCBIfam" id="NF040941">
    <property type="entry name" value="GGGWT_bact"/>
    <property type="match status" value="1"/>
</dbReference>
<keyword evidence="4" id="KW-1185">Reference proteome</keyword>
<dbReference type="Proteomes" id="UP001652741">
    <property type="component" value="Chromosome ssa05"/>
</dbReference>
<dbReference type="OrthoDB" id="7735550at2759"/>
<dbReference type="InterPro" id="IPR014716">
    <property type="entry name" value="Fibrinogen_a/b/g_C_1"/>
</dbReference>
<dbReference type="InterPro" id="IPR050373">
    <property type="entry name" value="Fibrinogen_C-term_domain"/>
</dbReference>
<dbReference type="Pfam" id="PF00147">
    <property type="entry name" value="Fibrinogen_C"/>
    <property type="match status" value="1"/>
</dbReference>
<dbReference type="FunFam" id="3.90.215.10:FF:000001">
    <property type="entry name" value="Tenascin isoform 1"/>
    <property type="match status" value="1"/>
</dbReference>
<dbReference type="PANTHER" id="PTHR19143">
    <property type="entry name" value="FIBRINOGEN/TENASCIN/ANGIOPOEITIN"/>
    <property type="match status" value="1"/>
</dbReference>
<dbReference type="CDD" id="cd00087">
    <property type="entry name" value="FReD"/>
    <property type="match status" value="1"/>
</dbReference>
<dbReference type="SUPFAM" id="SSF56496">
    <property type="entry name" value="Fibrinogen C-terminal domain-like"/>
    <property type="match status" value="1"/>
</dbReference>
<dbReference type="STRING" id="8030.ENSSSAP00000041696"/>
<dbReference type="SMART" id="SM00186">
    <property type="entry name" value="FBG"/>
    <property type="match status" value="1"/>
</dbReference>
<reference evidence="5" key="1">
    <citation type="submission" date="2025-08" db="UniProtKB">
        <authorList>
            <consortium name="RefSeq"/>
        </authorList>
    </citation>
    <scope>IDENTIFICATION</scope>
</reference>
<dbReference type="RefSeq" id="XP_014054488.1">
    <property type="nucleotide sequence ID" value="XM_014199013.1"/>
</dbReference>
<feature type="signal peptide" evidence="2">
    <location>
        <begin position="1"/>
        <end position="18"/>
    </location>
</feature>
<name>A0A1S3RQF7_SALSA</name>
<protein>
    <submittedName>
        <fullName evidence="5">Microfibril-associated glycoprotein 4</fullName>
    </submittedName>
</protein>
<proteinExistence type="predicted"/>
<evidence type="ECO:0000256" key="2">
    <source>
        <dbReference type="SAM" id="SignalP"/>
    </source>
</evidence>
<keyword evidence="2" id="KW-0732">Signal</keyword>
<dbReference type="GeneID" id="106604415"/>
<keyword evidence="1" id="KW-1015">Disulfide bond</keyword>
<evidence type="ECO:0000256" key="1">
    <source>
        <dbReference type="ARBA" id="ARBA00023157"/>
    </source>
</evidence>
<dbReference type="AlphaFoldDB" id="A0A1S3RQF7"/>
<dbReference type="Bgee" id="ENSSSAG00000045251">
    <property type="expression patterns" value="Expressed in pituitary gland and 1 other cell type or tissue"/>
</dbReference>
<accession>A0A1S3RQF7</accession>
<dbReference type="PaxDb" id="8030-ENSSSAP00000041696"/>
<evidence type="ECO:0000259" key="3">
    <source>
        <dbReference type="PROSITE" id="PS51406"/>
    </source>
</evidence>
<gene>
    <name evidence="5" type="primary">LOC106604415</name>
</gene>
<organism evidence="4 5">
    <name type="scientific">Salmo salar</name>
    <name type="common">Atlantic salmon</name>
    <dbReference type="NCBI Taxonomy" id="8030"/>
    <lineage>
        <taxon>Eukaryota</taxon>
        <taxon>Metazoa</taxon>
        <taxon>Chordata</taxon>
        <taxon>Craniata</taxon>
        <taxon>Vertebrata</taxon>
        <taxon>Euteleostomi</taxon>
        <taxon>Actinopterygii</taxon>
        <taxon>Neopterygii</taxon>
        <taxon>Teleostei</taxon>
        <taxon>Protacanthopterygii</taxon>
        <taxon>Salmoniformes</taxon>
        <taxon>Salmonidae</taxon>
        <taxon>Salmoninae</taxon>
        <taxon>Salmo</taxon>
    </lineage>
</organism>
<dbReference type="InterPro" id="IPR036056">
    <property type="entry name" value="Fibrinogen-like_C"/>
</dbReference>
<dbReference type="GO" id="GO:0005615">
    <property type="term" value="C:extracellular space"/>
    <property type="evidence" value="ECO:0007669"/>
    <property type="project" value="TreeGrafter"/>
</dbReference>
<dbReference type="Gene3D" id="3.90.215.10">
    <property type="entry name" value="Gamma Fibrinogen, chain A, domain 1"/>
    <property type="match status" value="1"/>
</dbReference>
<dbReference type="InterPro" id="IPR002181">
    <property type="entry name" value="Fibrinogen_a/b/g_C_dom"/>
</dbReference>
<dbReference type="PROSITE" id="PS51406">
    <property type="entry name" value="FIBRINOGEN_C_2"/>
    <property type="match status" value="1"/>
</dbReference>
<dbReference type="PANTHER" id="PTHR19143:SF225">
    <property type="entry name" value="MICROFIBRIL-ASSOCIATED GLYCOPROTEIN 4"/>
    <property type="match status" value="1"/>
</dbReference>
<dbReference type="GO" id="GO:0048251">
    <property type="term" value="P:elastic fiber assembly"/>
    <property type="evidence" value="ECO:0007669"/>
    <property type="project" value="TreeGrafter"/>
</dbReference>
<feature type="chain" id="PRO_5010814393" evidence="2">
    <location>
        <begin position="19"/>
        <end position="237"/>
    </location>
</feature>